<accession>A0ABY4DVK0</accession>
<keyword evidence="4 6" id="KW-1133">Transmembrane helix</keyword>
<feature type="transmembrane region" description="Helical" evidence="6">
    <location>
        <begin position="297"/>
        <end position="325"/>
    </location>
</feature>
<feature type="transmembrane region" description="Helical" evidence="6">
    <location>
        <begin position="150"/>
        <end position="168"/>
    </location>
</feature>
<keyword evidence="3 6" id="KW-0812">Transmembrane</keyword>
<dbReference type="Proteomes" id="UP000829817">
    <property type="component" value="Chromosome"/>
</dbReference>
<evidence type="ECO:0000256" key="3">
    <source>
        <dbReference type="ARBA" id="ARBA00022692"/>
    </source>
</evidence>
<feature type="transmembrane region" description="Helical" evidence="6">
    <location>
        <begin position="30"/>
        <end position="49"/>
    </location>
</feature>
<comment type="subcellular location">
    <subcellularLocation>
        <location evidence="1">Membrane</location>
        <topology evidence="1">Multi-pass membrane protein</topology>
    </subcellularLocation>
</comment>
<keyword evidence="5 6" id="KW-0472">Membrane</keyword>
<feature type="transmembrane region" description="Helical" evidence="6">
    <location>
        <begin position="61"/>
        <end position="82"/>
    </location>
</feature>
<feature type="transmembrane region" description="Helical" evidence="6">
    <location>
        <begin position="206"/>
        <end position="225"/>
    </location>
</feature>
<evidence type="ECO:0000313" key="7">
    <source>
        <dbReference type="EMBL" id="UOO83050.1"/>
    </source>
</evidence>
<evidence type="ECO:0000313" key="8">
    <source>
        <dbReference type="Proteomes" id="UP000829817"/>
    </source>
</evidence>
<evidence type="ECO:0000256" key="6">
    <source>
        <dbReference type="SAM" id="Phobius"/>
    </source>
</evidence>
<organism evidence="7 8">
    <name type="scientific">Uruburuella testudinis</name>
    <dbReference type="NCBI Taxonomy" id="1282863"/>
    <lineage>
        <taxon>Bacteria</taxon>
        <taxon>Pseudomonadati</taxon>
        <taxon>Pseudomonadota</taxon>
        <taxon>Betaproteobacteria</taxon>
        <taxon>Neisseriales</taxon>
        <taxon>Neisseriaceae</taxon>
        <taxon>Uruburuella</taxon>
    </lineage>
</organism>
<comment type="similarity">
    <text evidence="2">Belongs to the autoinducer-2 exporter (AI-2E) (TC 2.A.86) family.</text>
</comment>
<evidence type="ECO:0000256" key="5">
    <source>
        <dbReference type="ARBA" id="ARBA00023136"/>
    </source>
</evidence>
<dbReference type="EMBL" id="CP091508">
    <property type="protein sequence ID" value="UOO83050.1"/>
    <property type="molecule type" value="Genomic_DNA"/>
</dbReference>
<gene>
    <name evidence="7" type="ORF">LVJ83_06210</name>
</gene>
<evidence type="ECO:0000256" key="1">
    <source>
        <dbReference type="ARBA" id="ARBA00004141"/>
    </source>
</evidence>
<feature type="transmembrane region" description="Helical" evidence="6">
    <location>
        <begin position="255"/>
        <end position="277"/>
    </location>
</feature>
<evidence type="ECO:0000256" key="2">
    <source>
        <dbReference type="ARBA" id="ARBA00009773"/>
    </source>
</evidence>
<protein>
    <submittedName>
        <fullName evidence="7">AI-2E family transporter</fullName>
    </submittedName>
</protein>
<reference evidence="7 8" key="1">
    <citation type="journal article" date="2022" name="Res Sq">
        <title>Evolution of multicellular longitudinally dividing oral cavity symbionts (Neisseriaceae).</title>
        <authorList>
            <person name="Nyongesa S."/>
            <person name="Weber P."/>
            <person name="Bernet E."/>
            <person name="Pullido F."/>
            <person name="Nieckarz M."/>
            <person name="Delaby M."/>
            <person name="Nieves C."/>
            <person name="Viehboeck T."/>
            <person name="Krause N."/>
            <person name="Rivera-Millot A."/>
            <person name="Nakamura A."/>
            <person name="Vischer N."/>
            <person name="VanNieuwenhze M."/>
            <person name="Brun Y."/>
            <person name="Cava F."/>
            <person name="Bulgheresi S."/>
            <person name="Veyrier F."/>
        </authorList>
    </citation>
    <scope>NUCLEOTIDE SEQUENCE [LARGE SCALE GENOMIC DNA]</scope>
    <source>
        <strain evidence="7 8">CCUG 63373m</strain>
    </source>
</reference>
<proteinExistence type="inferred from homology"/>
<sequence length="349" mass="37334">MNTREKLSFTTFPAAIAGVLLLWLPVLLLHLTIALFTALITCTATRWLAHHLRRSRPGVRHAELSALLLFVLLSAAAIYLAGHWLHNQAGGNIISSLMTQTAGVLDRLHTQLPASLSRYLPASAEGLRDALSQGLKDHALQLQTAGTHTLSAIGHALAGLIIGGLMAVQMPTGMPRPAAPLSARLHDAFQSLCNSFSEVFFAQVRISLINTALTAIYLLGILPLLGKPLPMSGALVALTFFSGLIPVVGNLISNAFIVVLSLSDSVTVTVMSLLWLIGIHKLEYFLNAHIIGQKIKAAAWELLLAMLLMEAMFGLAGLVSAPIIYAQIKHILIEKGWIGRPAVADSAAK</sequence>
<dbReference type="InterPro" id="IPR002549">
    <property type="entry name" value="AI-2E-like"/>
</dbReference>
<dbReference type="RefSeq" id="WP_244787345.1">
    <property type="nucleotide sequence ID" value="NZ_CP091508.1"/>
</dbReference>
<keyword evidence="8" id="KW-1185">Reference proteome</keyword>
<name>A0ABY4DVK0_9NEIS</name>
<feature type="transmembrane region" description="Helical" evidence="6">
    <location>
        <begin position="7"/>
        <end position="24"/>
    </location>
</feature>
<evidence type="ECO:0000256" key="4">
    <source>
        <dbReference type="ARBA" id="ARBA00022989"/>
    </source>
</evidence>
<feature type="transmembrane region" description="Helical" evidence="6">
    <location>
        <begin position="231"/>
        <end position="248"/>
    </location>
</feature>
<dbReference type="Pfam" id="PF01594">
    <property type="entry name" value="AI-2E_transport"/>
    <property type="match status" value="1"/>
</dbReference>